<dbReference type="EMBL" id="JBHRZH010000006">
    <property type="protein sequence ID" value="MFC3761098.1"/>
    <property type="molecule type" value="Genomic_DNA"/>
</dbReference>
<dbReference type="RefSeq" id="WP_205117315.1">
    <property type="nucleotide sequence ID" value="NZ_JAFBCM010000001.1"/>
</dbReference>
<feature type="domain" description="Solute-binding protein family 5" evidence="3">
    <location>
        <begin position="145"/>
        <end position="567"/>
    </location>
</feature>
<protein>
    <submittedName>
        <fullName evidence="4">ABC transporter substrate-binding protein</fullName>
    </submittedName>
</protein>
<gene>
    <name evidence="4" type="ORF">ACFOUW_09620</name>
</gene>
<keyword evidence="5" id="KW-1185">Reference proteome</keyword>
<feature type="compositionally biased region" description="Gly residues" evidence="1">
    <location>
        <begin position="30"/>
        <end position="56"/>
    </location>
</feature>
<dbReference type="PROSITE" id="PS51318">
    <property type="entry name" value="TAT"/>
    <property type="match status" value="1"/>
</dbReference>
<dbReference type="PANTHER" id="PTHR30290:SF62">
    <property type="entry name" value="OLIGOPEPTIDE ABC TRANSPORTER, PERIPLASMIC OLIGOPEPTIDE-BINDING PROTEIN"/>
    <property type="match status" value="1"/>
</dbReference>
<dbReference type="InterPro" id="IPR000914">
    <property type="entry name" value="SBP_5_dom"/>
</dbReference>
<evidence type="ECO:0000259" key="3">
    <source>
        <dbReference type="Pfam" id="PF00496"/>
    </source>
</evidence>
<evidence type="ECO:0000256" key="1">
    <source>
        <dbReference type="SAM" id="MobiDB-lite"/>
    </source>
</evidence>
<dbReference type="PANTHER" id="PTHR30290">
    <property type="entry name" value="PERIPLASMIC BINDING COMPONENT OF ABC TRANSPORTER"/>
    <property type="match status" value="1"/>
</dbReference>
<feature type="transmembrane region" description="Helical" evidence="2">
    <location>
        <begin position="12"/>
        <end position="32"/>
    </location>
</feature>
<sequence>MSDNPQVSRRTILYGTAIAAGSVMLAACSGGGGSTPGSGGNTSGTGGTGGAVGGKGSAKEPLPVPATFKESPLLKAQADSGAIPPIKDRLPEKPLVVPHNWVQEGKYGGKMQMLAETTSGDRASSIGEFFCGHKIIRFINDGLDIIPGLAESWEMNADASEWTFHFRKGLKWSDGEPWTTADIMFWWDDIVINEEHTEVAPDEARSGKNTLAKFEAVDEVTLKMTFDAPAPLTAQRIAMWVNGPMQNGPWWMVPAHYAKQFHPKYNKSAPKNWAAAGGAFETKVDFTRNADCPTMAGWRVKNYREAQSITFERNPYYYVVTKEGSQLPFIDEVVFTAVQDPEVGKLRMQQGGVDYVQGQFMKVGLSDISTFRQTEKQSGLDLLLWDGGSGTSSMWFVNYDVKDPELRKVFRDPKFRQALSLAFNREEAQKAIYFEQGELTSGTLSPKAKEYLVNDQGKQAYQEWRDAWVKYDPEAAKKLLDEIGVVDKDGDGLRELPSGKKLKLSIDYSANADPEHIAKDNLLLQNWKAIGVDGTTNPISPEGFNELWDNGSLMVHSNWEVGDGPNHLLYPQWLVPLEQSRWAPLEGRMYSLRGTAAETQQLDRDPFARTPPRMEAEKGGPIEQLWNLYDKTKLEPDELKRTQSVWDMIKIHVEHGPFFSGTVANTPRVILKKKDLKNVPAKENLQLGGFANPWIHPTPSVYDVETYYWDNPDQHA</sequence>
<keyword evidence="2" id="KW-0472">Membrane</keyword>
<keyword evidence="2" id="KW-0812">Transmembrane</keyword>
<dbReference type="Gene3D" id="3.10.105.10">
    <property type="entry name" value="Dipeptide-binding Protein, Domain 3"/>
    <property type="match status" value="1"/>
</dbReference>
<organism evidence="4 5">
    <name type="scientific">Tenggerimyces flavus</name>
    <dbReference type="NCBI Taxonomy" id="1708749"/>
    <lineage>
        <taxon>Bacteria</taxon>
        <taxon>Bacillati</taxon>
        <taxon>Actinomycetota</taxon>
        <taxon>Actinomycetes</taxon>
        <taxon>Propionibacteriales</taxon>
        <taxon>Nocardioidaceae</taxon>
        <taxon>Tenggerimyces</taxon>
    </lineage>
</organism>
<dbReference type="CDD" id="cd08500">
    <property type="entry name" value="PBP2_NikA_DppA_OppA_like_4"/>
    <property type="match status" value="1"/>
</dbReference>
<feature type="region of interest" description="Disordered" evidence="1">
    <location>
        <begin position="30"/>
        <end position="62"/>
    </location>
</feature>
<evidence type="ECO:0000256" key="2">
    <source>
        <dbReference type="SAM" id="Phobius"/>
    </source>
</evidence>
<comment type="caution">
    <text evidence="4">The sequence shown here is derived from an EMBL/GenBank/DDBJ whole genome shotgun (WGS) entry which is preliminary data.</text>
</comment>
<dbReference type="Proteomes" id="UP001595699">
    <property type="component" value="Unassembled WGS sequence"/>
</dbReference>
<dbReference type="InterPro" id="IPR006311">
    <property type="entry name" value="TAT_signal"/>
</dbReference>
<evidence type="ECO:0000313" key="4">
    <source>
        <dbReference type="EMBL" id="MFC3761098.1"/>
    </source>
</evidence>
<dbReference type="InterPro" id="IPR039424">
    <property type="entry name" value="SBP_5"/>
</dbReference>
<dbReference type="SUPFAM" id="SSF53850">
    <property type="entry name" value="Periplasmic binding protein-like II"/>
    <property type="match status" value="1"/>
</dbReference>
<keyword evidence="2" id="KW-1133">Transmembrane helix</keyword>
<evidence type="ECO:0000313" key="5">
    <source>
        <dbReference type="Proteomes" id="UP001595699"/>
    </source>
</evidence>
<dbReference type="Gene3D" id="3.40.190.10">
    <property type="entry name" value="Periplasmic binding protein-like II"/>
    <property type="match status" value="1"/>
</dbReference>
<name>A0ABV7Y7P7_9ACTN</name>
<proteinExistence type="predicted"/>
<dbReference type="Pfam" id="PF00496">
    <property type="entry name" value="SBP_bac_5"/>
    <property type="match status" value="1"/>
</dbReference>
<reference evidence="5" key="1">
    <citation type="journal article" date="2019" name="Int. J. Syst. Evol. Microbiol.">
        <title>The Global Catalogue of Microorganisms (GCM) 10K type strain sequencing project: providing services to taxonomists for standard genome sequencing and annotation.</title>
        <authorList>
            <consortium name="The Broad Institute Genomics Platform"/>
            <consortium name="The Broad Institute Genome Sequencing Center for Infectious Disease"/>
            <person name="Wu L."/>
            <person name="Ma J."/>
        </authorList>
    </citation>
    <scope>NUCLEOTIDE SEQUENCE [LARGE SCALE GENOMIC DNA]</scope>
    <source>
        <strain evidence="5">CGMCC 4.7241</strain>
    </source>
</reference>
<accession>A0ABV7Y7P7</accession>